<evidence type="ECO:0000259" key="1">
    <source>
        <dbReference type="Pfam" id="PF03031"/>
    </source>
</evidence>
<evidence type="ECO:0000313" key="2">
    <source>
        <dbReference type="EMBL" id="EFJ18452.1"/>
    </source>
</evidence>
<feature type="domain" description="FCP1 homology" evidence="1">
    <location>
        <begin position="92"/>
        <end position="229"/>
    </location>
</feature>
<evidence type="ECO:0000313" key="3">
    <source>
        <dbReference type="Proteomes" id="UP000001514"/>
    </source>
</evidence>
<organism evidence="3">
    <name type="scientific">Selaginella moellendorffii</name>
    <name type="common">Spikemoss</name>
    <dbReference type="NCBI Taxonomy" id="88036"/>
    <lineage>
        <taxon>Eukaryota</taxon>
        <taxon>Viridiplantae</taxon>
        <taxon>Streptophyta</taxon>
        <taxon>Embryophyta</taxon>
        <taxon>Tracheophyta</taxon>
        <taxon>Lycopodiopsida</taxon>
        <taxon>Selaginellales</taxon>
        <taxon>Selaginellaceae</taxon>
        <taxon>Selaginella</taxon>
    </lineage>
</organism>
<dbReference type="InterPro" id="IPR023214">
    <property type="entry name" value="HAD_sf"/>
</dbReference>
<dbReference type="EMBL" id="GL377609">
    <property type="protein sequence ID" value="EFJ18452.1"/>
    <property type="molecule type" value="Genomic_DNA"/>
</dbReference>
<dbReference type="KEGG" id="smo:SELMODRAFT_419810"/>
<dbReference type="InterPro" id="IPR004274">
    <property type="entry name" value="FCP1_dom"/>
</dbReference>
<sequence>MPQLAKTISGRTNVLYVSRRQWRQWIQDSVAKATVALLQFLLAISLELCGFGDFTASLLSCLGGLRDLTKEVIQPSSYILFFIPAGKKTGYLDETLVRETEDSKYANAFYTPMHGSSEFLSVLNAIPNVQMHFFSSGRECRNIPLVQQIMEGCCLRCSYNIFSMSHMTKESGSWDYKKKLENLGFELPWTIMVDDESSDVAATGEEINFLQMYYFSQSEHLQDREVLRLRRENSLIRALGLIIWALELSMIANCTLVQALVAIQWDQNGKYAHQRTNAIQVYEAGLAAMQKVNPNIVLLGCTNNAMVYPWSELKMDHHSNAHEKFWRIGFGKQKIDRLMMHRLQLDVSLPAVKTRDVEEDLCIDALYCQ</sequence>
<reference evidence="2 3" key="1">
    <citation type="journal article" date="2011" name="Science">
        <title>The Selaginella genome identifies genetic changes associated with the evolution of vascular plants.</title>
        <authorList>
            <person name="Banks J.A."/>
            <person name="Nishiyama T."/>
            <person name="Hasebe M."/>
            <person name="Bowman J.L."/>
            <person name="Gribskov M."/>
            <person name="dePamphilis C."/>
            <person name="Albert V.A."/>
            <person name="Aono N."/>
            <person name="Aoyama T."/>
            <person name="Ambrose B.A."/>
            <person name="Ashton N.W."/>
            <person name="Axtell M.J."/>
            <person name="Barker E."/>
            <person name="Barker M.S."/>
            <person name="Bennetzen J.L."/>
            <person name="Bonawitz N.D."/>
            <person name="Chapple C."/>
            <person name="Cheng C."/>
            <person name="Correa L.G."/>
            <person name="Dacre M."/>
            <person name="DeBarry J."/>
            <person name="Dreyer I."/>
            <person name="Elias M."/>
            <person name="Engstrom E.M."/>
            <person name="Estelle M."/>
            <person name="Feng L."/>
            <person name="Finet C."/>
            <person name="Floyd S.K."/>
            <person name="Frommer W.B."/>
            <person name="Fujita T."/>
            <person name="Gramzow L."/>
            <person name="Gutensohn M."/>
            <person name="Harholt J."/>
            <person name="Hattori M."/>
            <person name="Heyl A."/>
            <person name="Hirai T."/>
            <person name="Hiwatashi Y."/>
            <person name="Ishikawa M."/>
            <person name="Iwata M."/>
            <person name="Karol K.G."/>
            <person name="Koehler B."/>
            <person name="Kolukisaoglu U."/>
            <person name="Kubo M."/>
            <person name="Kurata T."/>
            <person name="Lalonde S."/>
            <person name="Li K."/>
            <person name="Li Y."/>
            <person name="Litt A."/>
            <person name="Lyons E."/>
            <person name="Manning G."/>
            <person name="Maruyama T."/>
            <person name="Michael T.P."/>
            <person name="Mikami K."/>
            <person name="Miyazaki S."/>
            <person name="Morinaga S."/>
            <person name="Murata T."/>
            <person name="Mueller-Roeber B."/>
            <person name="Nelson D.R."/>
            <person name="Obara M."/>
            <person name="Oguri Y."/>
            <person name="Olmstead R.G."/>
            <person name="Onodera N."/>
            <person name="Petersen B.L."/>
            <person name="Pils B."/>
            <person name="Prigge M."/>
            <person name="Rensing S.A."/>
            <person name="Riano-Pachon D.M."/>
            <person name="Roberts A.W."/>
            <person name="Sato Y."/>
            <person name="Scheller H.V."/>
            <person name="Schulz B."/>
            <person name="Schulz C."/>
            <person name="Shakirov E.V."/>
            <person name="Shibagaki N."/>
            <person name="Shinohara N."/>
            <person name="Shippen D.E."/>
            <person name="Soerensen I."/>
            <person name="Sotooka R."/>
            <person name="Sugimoto N."/>
            <person name="Sugita M."/>
            <person name="Sumikawa N."/>
            <person name="Tanurdzic M."/>
            <person name="Theissen G."/>
            <person name="Ulvskov P."/>
            <person name="Wakazuki S."/>
            <person name="Weng J.K."/>
            <person name="Willats W.W."/>
            <person name="Wipf D."/>
            <person name="Wolf P.G."/>
            <person name="Yang L."/>
            <person name="Zimmer A.D."/>
            <person name="Zhu Q."/>
            <person name="Mitros T."/>
            <person name="Hellsten U."/>
            <person name="Loque D."/>
            <person name="Otillar R."/>
            <person name="Salamov A."/>
            <person name="Schmutz J."/>
            <person name="Shapiro H."/>
            <person name="Lindquist E."/>
            <person name="Lucas S."/>
            <person name="Rokhsar D."/>
            <person name="Grigoriev I.V."/>
        </authorList>
    </citation>
    <scope>NUCLEOTIDE SEQUENCE [LARGE SCALE GENOMIC DNA]</scope>
</reference>
<gene>
    <name evidence="2" type="ORF">SELMODRAFT_419810</name>
</gene>
<dbReference type="Gene3D" id="3.40.50.1000">
    <property type="entry name" value="HAD superfamily/HAD-like"/>
    <property type="match status" value="1"/>
</dbReference>
<proteinExistence type="predicted"/>
<protein>
    <recommendedName>
        <fullName evidence="1">FCP1 homology domain-containing protein</fullName>
    </recommendedName>
</protein>
<dbReference type="Pfam" id="PF03031">
    <property type="entry name" value="NIF"/>
    <property type="match status" value="1"/>
</dbReference>
<accession>D8SAM2</accession>
<keyword evidence="3" id="KW-1185">Reference proteome</keyword>
<dbReference type="HOGENOM" id="CLU_750986_0_0_1"/>
<dbReference type="AlphaFoldDB" id="D8SAM2"/>
<dbReference type="Gramene" id="EFJ18452">
    <property type="protein sequence ID" value="EFJ18452"/>
    <property type="gene ID" value="SELMODRAFT_419810"/>
</dbReference>
<dbReference type="Proteomes" id="UP000001514">
    <property type="component" value="Unassembled WGS sequence"/>
</dbReference>
<dbReference type="InParanoid" id="D8SAM2"/>
<name>D8SAM2_SELML</name>